<proteinExistence type="predicted"/>
<accession>A0ABT8IRX9</accession>
<dbReference type="Pfam" id="PF07315">
    <property type="entry name" value="DUF1462"/>
    <property type="match status" value="1"/>
</dbReference>
<evidence type="ECO:0000313" key="1">
    <source>
        <dbReference type="EMBL" id="MDN4595483.1"/>
    </source>
</evidence>
<dbReference type="RefSeq" id="WP_301240638.1">
    <property type="nucleotide sequence ID" value="NZ_JANRHH010000055.1"/>
</dbReference>
<dbReference type="Proteomes" id="UP001174196">
    <property type="component" value="Unassembled WGS sequence"/>
</dbReference>
<keyword evidence="2" id="KW-1185">Reference proteome</keyword>
<dbReference type="Gene3D" id="3.40.30.30">
    <property type="entry name" value="Hypothetical protein sa0798"/>
    <property type="match status" value="1"/>
</dbReference>
<dbReference type="SUPFAM" id="SSF52833">
    <property type="entry name" value="Thioredoxin-like"/>
    <property type="match status" value="1"/>
</dbReference>
<dbReference type="EMBL" id="JANRHH010000055">
    <property type="protein sequence ID" value="MDN4595483.1"/>
    <property type="molecule type" value="Genomic_DNA"/>
</dbReference>
<comment type="caution">
    <text evidence="1">The sequence shown here is derived from an EMBL/GenBank/DDBJ whole genome shotgun (WGS) entry which is preliminary data.</text>
</comment>
<sequence length="110" mass="12005">MKLTQPIEILVFGADTPCPSCVNGPSSRETADWLEAALGRKYGRQVTVRYIDIEHPEGEEETAFASRVLDGEFFYPVVVIGSEVVAEGDPKLKVIQTKLEALGAVPTELL</sequence>
<gene>
    <name evidence="1" type="ORF">NWF35_16615</name>
</gene>
<evidence type="ECO:0000313" key="2">
    <source>
        <dbReference type="Proteomes" id="UP001174196"/>
    </source>
</evidence>
<organism evidence="1 2">
    <name type="scientific">Polycladomyces subterraneus</name>
    <dbReference type="NCBI Taxonomy" id="1016997"/>
    <lineage>
        <taxon>Bacteria</taxon>
        <taxon>Bacillati</taxon>
        <taxon>Bacillota</taxon>
        <taxon>Bacilli</taxon>
        <taxon>Bacillales</taxon>
        <taxon>Thermoactinomycetaceae</taxon>
        <taxon>Polycladomyces</taxon>
    </lineage>
</organism>
<dbReference type="InterPro" id="IPR038218">
    <property type="entry name" value="YuzD-like_sp"/>
</dbReference>
<protein>
    <submittedName>
        <fullName evidence="1">YuzD family protein</fullName>
    </submittedName>
</protein>
<reference evidence="1" key="1">
    <citation type="submission" date="2022-08" db="EMBL/GenBank/DDBJ databases">
        <title>Polycladomyces zharkentsis sp. nov., a novel thermophilic CMC and starch-degrading bacterium isolated from a geothermal spring in Kazakhstan.</title>
        <authorList>
            <person name="Mashzhan A."/>
            <person name="Kistaubaeva A."/>
            <person name="Javier-Lopez R."/>
            <person name="Birkeland N.-K."/>
        </authorList>
    </citation>
    <scope>NUCLEOTIDE SEQUENCE</scope>
    <source>
        <strain evidence="1">KSR 13</strain>
    </source>
</reference>
<dbReference type="InterPro" id="IPR036249">
    <property type="entry name" value="Thioredoxin-like_sf"/>
</dbReference>
<dbReference type="InterPro" id="IPR009190">
    <property type="entry name" value="DUF1462"/>
</dbReference>
<name>A0ABT8IRX9_9BACL</name>